<gene>
    <name evidence="2" type="ORF">CHR90_17620</name>
</gene>
<evidence type="ECO:0000256" key="1">
    <source>
        <dbReference type="SAM" id="MobiDB-lite"/>
    </source>
</evidence>
<dbReference type="OrthoDB" id="7313941at2"/>
<dbReference type="EMBL" id="NOXS01000035">
    <property type="protein sequence ID" value="OYQ16797.1"/>
    <property type="molecule type" value="Genomic_DNA"/>
</dbReference>
<proteinExistence type="predicted"/>
<sequence length="1236" mass="135046">MVKRRHHAVIGVPNAAVFTDPGEDCLTLVAQKVSASTHQTVVPAIPHDMALSWKSVAVHPMQSLETEYQGIVRDAGRDSGSPDAALQAESAALSQFFSFDAAMPRLLGVGPGEGYEGLPVPLADDQLRRARQLEKSARRGIDAALATARPDPAGEVEAALLESWGLASLLLERFFAIPGSSRWRIPTLSQARQNLDQLNLKIETATNWQQLQRYCAQLRAALDALEDAVSGYASVQAIYFIDSFYLYRLLVPFQIETQQKLDNNEVKIEVSGALTKIITAQPWLSVWLRDKLLDLRNRLTLEDPSGNVLFFLKGGRAIKYLEGDWQQGVNDWDTQIVINPDLPPAVWYPLFRRIQNCVLLALQQYRLEFYTLLYHNAPTFQADLLRPPPPPATDPVDDAPPDPQHGAANQVPDPDPDPVTEAMGAPYRAACKSELIDVGLPRYDTVEAREQWVQLRNGIIQGPDGMPFPGYLYYINEYIVMLRQAFAGESPSAHKAPKRFERLYKLLSPTTPDLTQQLDTVVAHERALIPPQLLPLSVAAAEAQQDPALRRLLLIQLQQFSAAYALPADPGFAAAFDSFFTTNLANADALVAVPNGLQNSIAAYSDWQPAYNGLVTMIGFAQWVSNQIEAHLTDRAAFLTQQQQVMSGLVQAVAGIFSFREEWEVEFAVVQAFAAQLQADYTRYPHPEDLEPTAVLSTRLFASAPNASRETLIELVQPVVQAYVAQHAGVMVLNAEPQAGVLRVFWATPVPLGQLTYAPLVFDLTVAEPPDGWPQLSYIWGLPVLALRDLVKSYQRHTARIEEYGRRRSLRATTRAMMEIYTRANNPEPANPVLLALTDGQAPYLKLSSIQRNGGPPGDFPPSYFPAQAFGLTLTQTPGTLAHDLALPPPAAGVDRTLGLLVLNQGAGGWGTFATWTAQNLRDALVAPMLAAGIRAQAIVLDFSLSASLLPALAPLCAPDGIILSTLYTTELRVMTRQAWTAMQAALTAHNQPQITDGLKDRLGVLAAINTGLSNLQSVRTAQWGAIEAHIRQYPNDRDPLSIIRVLVPMGQDIRFEAANLPQLYTALAAYKQRPLPWEAVGYHERTILDLLPAQAGLMTAAAYGDLLAALTRRVQSILSDPAYGIGLPPATVAAMPLFDGPDETLWSLLRAHQPQLLALAQGLPRCPTPFALYQATGNRLILDGSLLDTPLAPGVVTQLTAVDPQAPQQVPRMLGTLQQSGAIGLFLPAQTAALL</sequence>
<dbReference type="AlphaFoldDB" id="A0A255XIL3"/>
<organism evidence="2 3">
    <name type="scientific">Elstera cyanobacteriorum</name>
    <dbReference type="NCBI Taxonomy" id="2022747"/>
    <lineage>
        <taxon>Bacteria</taxon>
        <taxon>Pseudomonadati</taxon>
        <taxon>Pseudomonadota</taxon>
        <taxon>Alphaproteobacteria</taxon>
        <taxon>Rhodospirillales</taxon>
        <taxon>Rhodospirillaceae</taxon>
        <taxon>Elstera</taxon>
    </lineage>
</organism>
<feature type="region of interest" description="Disordered" evidence="1">
    <location>
        <begin position="383"/>
        <end position="423"/>
    </location>
</feature>
<accession>A0A255XIL3</accession>
<evidence type="ECO:0000313" key="3">
    <source>
        <dbReference type="Proteomes" id="UP000216361"/>
    </source>
</evidence>
<dbReference type="RefSeq" id="WP_094410435.1">
    <property type="nucleotide sequence ID" value="NZ_BMJZ01000003.1"/>
</dbReference>
<name>A0A255XIL3_9PROT</name>
<protein>
    <submittedName>
        <fullName evidence="2">Uncharacterized protein</fullName>
    </submittedName>
</protein>
<dbReference type="Proteomes" id="UP000216361">
    <property type="component" value="Unassembled WGS sequence"/>
</dbReference>
<keyword evidence="3" id="KW-1185">Reference proteome</keyword>
<reference evidence="2 3" key="1">
    <citation type="submission" date="2017-07" db="EMBL/GenBank/DDBJ databases">
        <title>Elstera cyanobacteriorum sp. nov., a novel bacterium isolated from cyanobacterial aggregates in a eutrophic lake.</title>
        <authorList>
            <person name="Cai H."/>
        </authorList>
    </citation>
    <scope>NUCLEOTIDE SEQUENCE [LARGE SCALE GENOMIC DNA]</scope>
    <source>
        <strain evidence="2 3">TH019</strain>
    </source>
</reference>
<evidence type="ECO:0000313" key="2">
    <source>
        <dbReference type="EMBL" id="OYQ16797.1"/>
    </source>
</evidence>
<comment type="caution">
    <text evidence="2">The sequence shown here is derived from an EMBL/GenBank/DDBJ whole genome shotgun (WGS) entry which is preliminary data.</text>
</comment>